<keyword evidence="7" id="KW-1015">Disulfide bond</keyword>
<dbReference type="GO" id="GO:0031505">
    <property type="term" value="P:fungal-type cell wall organization"/>
    <property type="evidence" value="ECO:0007669"/>
    <property type="project" value="TreeGrafter"/>
</dbReference>
<evidence type="ECO:0000256" key="7">
    <source>
        <dbReference type="PIRSR" id="PIRSR601461-2"/>
    </source>
</evidence>
<comment type="similarity">
    <text evidence="1">Belongs to the peptidase A1 family.</text>
</comment>
<gene>
    <name evidence="12" type="ORF">Slin15195_G023130</name>
</gene>
<dbReference type="PROSITE" id="PS51767">
    <property type="entry name" value="PEPTIDASE_A1"/>
    <property type="match status" value="1"/>
</dbReference>
<evidence type="ECO:0000256" key="10">
    <source>
        <dbReference type="SAM" id="SignalP"/>
    </source>
</evidence>
<evidence type="ECO:0000256" key="4">
    <source>
        <dbReference type="ARBA" id="ARBA00022750"/>
    </source>
</evidence>
<dbReference type="GO" id="GO:0009277">
    <property type="term" value="C:fungal-type cell wall"/>
    <property type="evidence" value="ECO:0007669"/>
    <property type="project" value="TreeGrafter"/>
</dbReference>
<evidence type="ECO:0000256" key="1">
    <source>
        <dbReference type="ARBA" id="ARBA00007447"/>
    </source>
</evidence>
<name>A0A9Q9AGH7_9PEZI</name>
<evidence type="ECO:0000259" key="11">
    <source>
        <dbReference type="PROSITE" id="PS51767"/>
    </source>
</evidence>
<dbReference type="GO" id="GO:0006508">
    <property type="term" value="P:proteolysis"/>
    <property type="evidence" value="ECO:0007669"/>
    <property type="project" value="UniProtKB-KW"/>
</dbReference>
<keyword evidence="13" id="KW-1185">Reference proteome</keyword>
<dbReference type="Gene3D" id="2.40.70.10">
    <property type="entry name" value="Acid Proteases"/>
    <property type="match status" value="2"/>
</dbReference>
<keyword evidence="2" id="KW-0645">Protease</keyword>
<keyword evidence="9" id="KW-0812">Transmembrane</keyword>
<dbReference type="Proteomes" id="UP001056384">
    <property type="component" value="Chromosome 2"/>
</dbReference>
<keyword evidence="3 10" id="KW-0732">Signal</keyword>
<sequence>MSSRLWAFGFLLSVHGLLELPIHNQVRDIGTGHKSLQRDAESNLKRQSLSETTFFSQPWSVGGKFYINITVGTPRQDQSVRLSTGNADSYFASPNSELCRSGRCRGGTYQRTASSTCTVVEASPGFNLTSQDGSVTSGPFVKDNIGIGGVFVEGVQFAIAEERISAIPVDTGVLGLGYNATEAATMAIYSNFPDMMVSSGLSASKLFSMFLGARDTLGSILFGGIDASKYTGELQTLDLIPAAWPYTLRNGSSSTAIRDYRTAITQAESESGGETTKLWAGGSDGIAPYTRSDASVPVALSSTAENLFLPSEYYDRYIIPNFPFLLENTTCSCDYANTDMRLWLTFGGKARISLETSKLLSPYIDTKTGEPLAYQNGTAMCILSIIRDEPKGQYAYLVGHAALSSMYVVFDQDNNQVSIAQAATNPPSESQIIEVEAGPGGVAKAIASASSLPSNTPSISTPASTPTPGSTSNTGAIAGGVVGGVAGLALIGAAVFLIVPRRKSRPMKVAGMRQYEVDQRS</sequence>
<evidence type="ECO:0000256" key="3">
    <source>
        <dbReference type="ARBA" id="ARBA00022729"/>
    </source>
</evidence>
<proteinExistence type="inferred from homology"/>
<feature type="disulfide bond" evidence="7">
    <location>
        <begin position="333"/>
        <end position="381"/>
    </location>
</feature>
<keyword evidence="6" id="KW-0865">Zymogen</keyword>
<feature type="transmembrane region" description="Helical" evidence="9">
    <location>
        <begin position="476"/>
        <end position="499"/>
    </location>
</feature>
<dbReference type="GO" id="GO:0005576">
    <property type="term" value="C:extracellular region"/>
    <property type="evidence" value="ECO:0007669"/>
    <property type="project" value="TreeGrafter"/>
</dbReference>
<dbReference type="AlphaFoldDB" id="A0A9Q9AGH7"/>
<dbReference type="InterPro" id="IPR021109">
    <property type="entry name" value="Peptidase_aspartic_dom_sf"/>
</dbReference>
<dbReference type="PRINTS" id="PR00792">
    <property type="entry name" value="PEPSIN"/>
</dbReference>
<dbReference type="Pfam" id="PF00026">
    <property type="entry name" value="Asp"/>
    <property type="match status" value="1"/>
</dbReference>
<evidence type="ECO:0000256" key="6">
    <source>
        <dbReference type="ARBA" id="ARBA00023145"/>
    </source>
</evidence>
<dbReference type="InterPro" id="IPR033121">
    <property type="entry name" value="PEPTIDASE_A1"/>
</dbReference>
<dbReference type="PANTHER" id="PTHR47965">
    <property type="entry name" value="ASPARTYL PROTEASE-RELATED"/>
    <property type="match status" value="1"/>
</dbReference>
<dbReference type="GO" id="GO:0004190">
    <property type="term" value="F:aspartic-type endopeptidase activity"/>
    <property type="evidence" value="ECO:0007669"/>
    <property type="project" value="UniProtKB-KW"/>
</dbReference>
<dbReference type="SUPFAM" id="SSF50630">
    <property type="entry name" value="Acid proteases"/>
    <property type="match status" value="1"/>
</dbReference>
<reference evidence="12" key="1">
    <citation type="submission" date="2022-06" db="EMBL/GenBank/DDBJ databases">
        <title>Complete genome sequences of two strains of the flax pathogen Septoria linicola.</title>
        <authorList>
            <person name="Lapalu N."/>
            <person name="Simon A."/>
            <person name="Demenou B."/>
            <person name="Paumier D."/>
            <person name="Guillot M.-P."/>
            <person name="Gout L."/>
            <person name="Valade R."/>
        </authorList>
    </citation>
    <scope>NUCLEOTIDE SEQUENCE</scope>
    <source>
        <strain evidence="12">SE15195</strain>
    </source>
</reference>
<protein>
    <submittedName>
        <fullName evidence="12">Aspartic peptidase A1 family, aspartic peptidase domain superfamily</fullName>
    </submittedName>
</protein>
<dbReference type="InterPro" id="IPR001461">
    <property type="entry name" value="Aspartic_peptidase_A1"/>
</dbReference>
<evidence type="ECO:0000313" key="12">
    <source>
        <dbReference type="EMBL" id="USW48994.1"/>
    </source>
</evidence>
<keyword evidence="5" id="KW-0378">Hydrolase</keyword>
<feature type="signal peptide" evidence="10">
    <location>
        <begin position="1"/>
        <end position="19"/>
    </location>
</feature>
<accession>A0A9Q9AGH7</accession>
<evidence type="ECO:0000256" key="8">
    <source>
        <dbReference type="SAM" id="MobiDB-lite"/>
    </source>
</evidence>
<organism evidence="12 13">
    <name type="scientific">Septoria linicola</name>
    <dbReference type="NCBI Taxonomy" id="215465"/>
    <lineage>
        <taxon>Eukaryota</taxon>
        <taxon>Fungi</taxon>
        <taxon>Dikarya</taxon>
        <taxon>Ascomycota</taxon>
        <taxon>Pezizomycotina</taxon>
        <taxon>Dothideomycetes</taxon>
        <taxon>Dothideomycetidae</taxon>
        <taxon>Mycosphaerellales</taxon>
        <taxon>Mycosphaerellaceae</taxon>
        <taxon>Septoria</taxon>
    </lineage>
</organism>
<feature type="domain" description="Peptidase A1" evidence="11">
    <location>
        <begin position="65"/>
        <end position="420"/>
    </location>
</feature>
<dbReference type="PANTHER" id="PTHR47965:SF12">
    <property type="entry name" value="ASPARTIC PROTEINASE 3-RELATED"/>
    <property type="match status" value="1"/>
</dbReference>
<feature type="region of interest" description="Disordered" evidence="8">
    <location>
        <begin position="453"/>
        <end position="472"/>
    </location>
</feature>
<evidence type="ECO:0000256" key="9">
    <source>
        <dbReference type="SAM" id="Phobius"/>
    </source>
</evidence>
<keyword evidence="4" id="KW-0064">Aspartyl protease</keyword>
<evidence type="ECO:0000256" key="5">
    <source>
        <dbReference type="ARBA" id="ARBA00022801"/>
    </source>
</evidence>
<feature type="chain" id="PRO_5040379619" evidence="10">
    <location>
        <begin position="20"/>
        <end position="521"/>
    </location>
</feature>
<dbReference type="EMBL" id="CP099419">
    <property type="protein sequence ID" value="USW48994.1"/>
    <property type="molecule type" value="Genomic_DNA"/>
</dbReference>
<evidence type="ECO:0000313" key="13">
    <source>
        <dbReference type="Proteomes" id="UP001056384"/>
    </source>
</evidence>
<keyword evidence="9" id="KW-0472">Membrane</keyword>
<evidence type="ECO:0000256" key="2">
    <source>
        <dbReference type="ARBA" id="ARBA00022670"/>
    </source>
</evidence>
<keyword evidence="9" id="KW-1133">Transmembrane helix</keyword>